<evidence type="ECO:0000313" key="2">
    <source>
        <dbReference type="EMBL" id="KGA18444.1"/>
    </source>
</evidence>
<dbReference type="Pfam" id="PF15461">
    <property type="entry name" value="BCD"/>
    <property type="match status" value="1"/>
</dbReference>
<feature type="transmembrane region" description="Helical" evidence="1">
    <location>
        <begin position="39"/>
        <end position="59"/>
    </location>
</feature>
<feature type="transmembrane region" description="Helical" evidence="1">
    <location>
        <begin position="254"/>
        <end position="278"/>
    </location>
</feature>
<feature type="transmembrane region" description="Helical" evidence="1">
    <location>
        <begin position="12"/>
        <end position="33"/>
    </location>
</feature>
<feature type="transmembrane region" description="Helical" evidence="1">
    <location>
        <begin position="98"/>
        <end position="119"/>
    </location>
</feature>
<dbReference type="NCBIfam" id="TIGR03753">
    <property type="entry name" value="blh_monoox"/>
    <property type="match status" value="1"/>
</dbReference>
<comment type="caution">
    <text evidence="2">The sequence shown here is derived from an EMBL/GenBank/DDBJ whole genome shotgun (WGS) entry which is preliminary data.</text>
</comment>
<gene>
    <name evidence="2" type="ORF">GM50_8825</name>
</gene>
<keyword evidence="1" id="KW-1133">Transmembrane helix</keyword>
<dbReference type="GO" id="GO:0016702">
    <property type="term" value="F:oxidoreductase activity, acting on single donors with incorporation of molecular oxygen, incorporation of two atoms of oxygen"/>
    <property type="evidence" value="ECO:0007669"/>
    <property type="project" value="InterPro"/>
</dbReference>
<dbReference type="HAMAP" id="MF_02093">
    <property type="entry name" value="Beta_carotene_diox"/>
    <property type="match status" value="1"/>
</dbReference>
<dbReference type="EMBL" id="JNSK01000025">
    <property type="protein sequence ID" value="KGA18444.1"/>
    <property type="molecule type" value="Genomic_DNA"/>
</dbReference>
<feature type="transmembrane region" description="Helical" evidence="1">
    <location>
        <begin position="205"/>
        <end position="229"/>
    </location>
</feature>
<proteinExistence type="inferred from homology"/>
<dbReference type="AlphaFoldDB" id="A0A094Q8L8"/>
<sequence length="315" mass="34061">MKTGEVKLFEGIRSFSSVAILVGIILSLIFSQTLGESSMQWQVAIAIAALAIGIPHGALDHLVTLPKSRPLVMAGFITIYVLVAIVAVIAILNFNVVGFILVLLMSAVHFGIGDTAFISELDRRRPVSVQLPRAIYAVSAGSIPVLIPLVNSASTDALAQVNPALINWHQGYDQEILTAVITLACVSIARLMVRKRYREAVDIGLLLALALFAPPLIAFALYFGCWHAMRHTARLTLSLETSQRAYADGNTRSAFLRAVIPGIPALLGTFFIAGVLAIRGQEFTDDFFWMALVIVWALTVPHMAVTAKLDRSALT</sequence>
<feature type="transmembrane region" description="Helical" evidence="1">
    <location>
        <begin position="176"/>
        <end position="193"/>
    </location>
</feature>
<keyword evidence="1" id="KW-0812">Transmembrane</keyword>
<protein>
    <recommendedName>
        <fullName evidence="3">Beta-carotene 15,15'-dioxygenase</fullName>
    </recommendedName>
</protein>
<accession>A0A094Q8L8</accession>
<keyword evidence="1" id="KW-0472">Membrane</keyword>
<organism evidence="2">
    <name type="scientific">freshwater metagenome</name>
    <dbReference type="NCBI Taxonomy" id="449393"/>
    <lineage>
        <taxon>unclassified sequences</taxon>
        <taxon>metagenomes</taxon>
        <taxon>ecological metagenomes</taxon>
    </lineage>
</organism>
<reference evidence="2" key="1">
    <citation type="submission" date="2014-05" db="EMBL/GenBank/DDBJ databases">
        <title>Key roles for freshwater Actinobacteria revealed by deep metagenomic sequencing.</title>
        <authorList>
            <person name="Ghai R."/>
            <person name="Mizuno C.M."/>
            <person name="Picazo A."/>
            <person name="Camacho A."/>
            <person name="Rodriguez-Valera F."/>
        </authorList>
    </citation>
    <scope>NUCLEOTIDE SEQUENCE</scope>
</reference>
<evidence type="ECO:0008006" key="3">
    <source>
        <dbReference type="Google" id="ProtNLM"/>
    </source>
</evidence>
<dbReference type="InterPro" id="IPR022270">
    <property type="entry name" value="Blh_diox"/>
</dbReference>
<feature type="transmembrane region" description="Helical" evidence="1">
    <location>
        <begin position="71"/>
        <end position="92"/>
    </location>
</feature>
<feature type="transmembrane region" description="Helical" evidence="1">
    <location>
        <begin position="287"/>
        <end position="305"/>
    </location>
</feature>
<name>A0A094Q8L8_9ZZZZ</name>
<evidence type="ECO:0000256" key="1">
    <source>
        <dbReference type="SAM" id="Phobius"/>
    </source>
</evidence>